<keyword evidence="6" id="KW-0677">Repeat</keyword>
<dbReference type="InterPro" id="IPR001680">
    <property type="entry name" value="WD40_rpt"/>
</dbReference>
<dbReference type="GO" id="GO:0036157">
    <property type="term" value="C:outer dynein arm"/>
    <property type="evidence" value="ECO:0007669"/>
    <property type="project" value="TreeGrafter"/>
</dbReference>
<dbReference type="GO" id="GO:0005874">
    <property type="term" value="C:microtubule"/>
    <property type="evidence" value="ECO:0007669"/>
    <property type="project" value="UniProtKB-KW"/>
</dbReference>
<dbReference type="AlphaFoldDB" id="A0A4P9YL80"/>
<feature type="region of interest" description="Disordered" evidence="12">
    <location>
        <begin position="1"/>
        <end position="40"/>
    </location>
</feature>
<evidence type="ECO:0000256" key="2">
    <source>
        <dbReference type="ARBA" id="ARBA00011059"/>
    </source>
</evidence>
<dbReference type="InterPro" id="IPR050687">
    <property type="entry name" value="Dynein_IC"/>
</dbReference>
<evidence type="ECO:0000256" key="5">
    <source>
        <dbReference type="ARBA" id="ARBA00022701"/>
    </source>
</evidence>
<evidence type="ECO:0000256" key="6">
    <source>
        <dbReference type="ARBA" id="ARBA00022737"/>
    </source>
</evidence>
<evidence type="ECO:0000256" key="1">
    <source>
        <dbReference type="ARBA" id="ARBA00004430"/>
    </source>
</evidence>
<keyword evidence="8" id="KW-0505">Motor protein</keyword>
<comment type="similarity">
    <text evidence="2">Belongs to the dynein intermediate chain family.</text>
</comment>
<keyword evidence="3" id="KW-0963">Cytoplasm</keyword>
<dbReference type="InterPro" id="IPR036322">
    <property type="entry name" value="WD40_repeat_dom_sf"/>
</dbReference>
<feature type="compositionally biased region" description="Polar residues" evidence="12">
    <location>
        <begin position="166"/>
        <end position="177"/>
    </location>
</feature>
<dbReference type="InterPro" id="IPR015943">
    <property type="entry name" value="WD40/YVTN_repeat-like_dom_sf"/>
</dbReference>
<organism evidence="13 14">
    <name type="scientific">Rozella allomycis (strain CSF55)</name>
    <dbReference type="NCBI Taxonomy" id="988480"/>
    <lineage>
        <taxon>Eukaryota</taxon>
        <taxon>Fungi</taxon>
        <taxon>Fungi incertae sedis</taxon>
        <taxon>Cryptomycota</taxon>
        <taxon>Cryptomycota incertae sedis</taxon>
        <taxon>Rozella</taxon>
    </lineage>
</organism>
<accession>A0A4P9YL80</accession>
<dbReference type="GO" id="GO:0045503">
    <property type="term" value="F:dynein light chain binding"/>
    <property type="evidence" value="ECO:0007669"/>
    <property type="project" value="TreeGrafter"/>
</dbReference>
<evidence type="ECO:0000256" key="8">
    <source>
        <dbReference type="ARBA" id="ARBA00023175"/>
    </source>
</evidence>
<name>A0A4P9YL80_ROZAC</name>
<evidence type="ECO:0000313" key="14">
    <source>
        <dbReference type="Proteomes" id="UP000281549"/>
    </source>
</evidence>
<feature type="compositionally biased region" description="Polar residues" evidence="12">
    <location>
        <begin position="22"/>
        <end position="36"/>
    </location>
</feature>
<dbReference type="Proteomes" id="UP000281549">
    <property type="component" value="Unassembled WGS sequence"/>
</dbReference>
<evidence type="ECO:0000256" key="12">
    <source>
        <dbReference type="SAM" id="MobiDB-lite"/>
    </source>
</evidence>
<feature type="region of interest" description="Disordered" evidence="12">
    <location>
        <begin position="166"/>
        <end position="196"/>
    </location>
</feature>
<gene>
    <name evidence="13" type="ORF">ROZALSC1DRAFT_28119</name>
</gene>
<evidence type="ECO:0000256" key="7">
    <source>
        <dbReference type="ARBA" id="ARBA00023017"/>
    </source>
</evidence>
<dbReference type="SMART" id="SM00320">
    <property type="entry name" value="WD40"/>
    <property type="match status" value="6"/>
</dbReference>
<keyword evidence="7" id="KW-0243">Dynein</keyword>
<protein>
    <submittedName>
        <fullName evidence="13">Putative dynein intermediate chain</fullName>
    </submittedName>
</protein>
<keyword evidence="10" id="KW-0966">Cell projection</keyword>
<dbReference type="PANTHER" id="PTHR12442">
    <property type="entry name" value="DYNEIN INTERMEDIATE CHAIN"/>
    <property type="match status" value="1"/>
</dbReference>
<keyword evidence="5" id="KW-0493">Microtubule</keyword>
<evidence type="ECO:0000256" key="4">
    <source>
        <dbReference type="ARBA" id="ARBA00022574"/>
    </source>
</evidence>
<proteinExistence type="inferred from homology"/>
<feature type="repeat" description="WD" evidence="11">
    <location>
        <begin position="513"/>
        <end position="555"/>
    </location>
</feature>
<dbReference type="EMBL" id="ML005071">
    <property type="protein sequence ID" value="RKP20386.1"/>
    <property type="molecule type" value="Genomic_DNA"/>
</dbReference>
<evidence type="ECO:0000256" key="10">
    <source>
        <dbReference type="ARBA" id="ARBA00023273"/>
    </source>
</evidence>
<sequence>MATMRSTRRPKTEKEGLGRTASVDSIKSNQDESNANRLGKTILKPADQEQLTEAELNEEFTRILNANNPRAAQNISRYNFKEKAYKTIPNAEHHVLHFENDGYFILNEEGKFDGIIGGQTLTTVVSNSQITKIDSSEKKSAPNNEEVDENGEAVVEVKKATTKNQFNYSDRAAQSINHPFKDRSTNTEPPPQKTFSASVTQWEIYDSYIEDEIAKEKIAKEKAKAVGGEKVKGAKEESKINTLPTEAHNEDVMSRQELAKSFRILERMANQNTYEDVAQDYKYWEDASDEFREGKGTLLPLWTFNCEVDKRKQVTAVAWNYQYKDFFAVGYGSYDFMRQGPGMIACFSLKNPSHPEFIYQTDSGVMSLDFHKQDPSMIVAGFYDGSVCVFDLKRKSSNAIYQSDSREGKHTEPVWQVMWGPEDLDGNTNFYSVSSDGRVTQWTLVKNELLYTDIIKLDLVSGLQEDQDELFGFASASCISFCPNIDHLFVVGTEEGKIHKCSKTYHNEYLASFEGHNMNVYALKYNPFSSRCFLSASADWTVKLWDHDSSKAALTFDLSSSVGDVCWSPYSSTVFAACTADGKVFVFDLNENKYEPLCEQQITKKSKLTHLAFNPNEPILLVGDDKGTVTSLKLSPNLRKRRRASDDAPENERIEKIVDIALGLNVNK</sequence>
<dbReference type="Pfam" id="PF00400">
    <property type="entry name" value="WD40"/>
    <property type="match status" value="3"/>
</dbReference>
<dbReference type="PROSITE" id="PS50082">
    <property type="entry name" value="WD_REPEATS_2"/>
    <property type="match status" value="1"/>
</dbReference>
<dbReference type="PROSITE" id="PS50294">
    <property type="entry name" value="WD_REPEATS_REGION"/>
    <property type="match status" value="1"/>
</dbReference>
<dbReference type="PANTHER" id="PTHR12442:SF11">
    <property type="entry name" value="DYNEIN AXONEMAL INTERMEDIATE CHAIN 1"/>
    <property type="match status" value="1"/>
</dbReference>
<reference evidence="14" key="1">
    <citation type="journal article" date="2018" name="Nat. Microbiol.">
        <title>Leveraging single-cell genomics to expand the fungal tree of life.</title>
        <authorList>
            <person name="Ahrendt S.R."/>
            <person name="Quandt C.A."/>
            <person name="Ciobanu D."/>
            <person name="Clum A."/>
            <person name="Salamov A."/>
            <person name="Andreopoulos B."/>
            <person name="Cheng J.F."/>
            <person name="Woyke T."/>
            <person name="Pelin A."/>
            <person name="Henrissat B."/>
            <person name="Reynolds N.K."/>
            <person name="Benny G.L."/>
            <person name="Smith M.E."/>
            <person name="James T.Y."/>
            <person name="Grigoriev I.V."/>
        </authorList>
    </citation>
    <scope>NUCLEOTIDE SEQUENCE [LARGE SCALE GENOMIC DNA]</scope>
    <source>
        <strain evidence="14">CSF55</strain>
    </source>
</reference>
<dbReference type="SUPFAM" id="SSF50978">
    <property type="entry name" value="WD40 repeat-like"/>
    <property type="match status" value="1"/>
</dbReference>
<dbReference type="Gene3D" id="2.130.10.10">
    <property type="entry name" value="YVTN repeat-like/Quinoprotein amine dehydrogenase"/>
    <property type="match status" value="2"/>
</dbReference>
<dbReference type="GO" id="GO:0036158">
    <property type="term" value="P:outer dynein arm assembly"/>
    <property type="evidence" value="ECO:0007669"/>
    <property type="project" value="TreeGrafter"/>
</dbReference>
<dbReference type="GO" id="GO:0003341">
    <property type="term" value="P:cilium movement"/>
    <property type="evidence" value="ECO:0007669"/>
    <property type="project" value="TreeGrafter"/>
</dbReference>
<evidence type="ECO:0000256" key="3">
    <source>
        <dbReference type="ARBA" id="ARBA00022490"/>
    </source>
</evidence>
<comment type="subcellular location">
    <subcellularLocation>
        <location evidence="1">Cytoplasm</location>
        <location evidence="1">Cytoskeleton</location>
        <location evidence="1">Cilium axoneme</location>
    </subcellularLocation>
</comment>
<evidence type="ECO:0000313" key="13">
    <source>
        <dbReference type="EMBL" id="RKP20386.1"/>
    </source>
</evidence>
<evidence type="ECO:0000256" key="9">
    <source>
        <dbReference type="ARBA" id="ARBA00023212"/>
    </source>
</evidence>
<dbReference type="GO" id="GO:0045504">
    <property type="term" value="F:dynein heavy chain binding"/>
    <property type="evidence" value="ECO:0007669"/>
    <property type="project" value="TreeGrafter"/>
</dbReference>
<keyword evidence="4 11" id="KW-0853">WD repeat</keyword>
<evidence type="ECO:0000256" key="11">
    <source>
        <dbReference type="PROSITE-ProRule" id="PRU00221"/>
    </source>
</evidence>
<keyword evidence="9" id="KW-0206">Cytoskeleton</keyword>